<keyword evidence="12" id="KW-0472">Membrane</keyword>
<keyword evidence="3 10" id="KW-0285">Flavoprotein</keyword>
<keyword evidence="7 10" id="KW-0460">Magnesium</keyword>
<evidence type="ECO:0000256" key="6">
    <source>
        <dbReference type="ARBA" id="ARBA00022827"/>
    </source>
</evidence>
<comment type="catalytic activity">
    <reaction evidence="9 10 12">
        <text>L-threonyl-[protein] + FAD = FMN-L-threonyl-[protein] + AMP + H(+)</text>
        <dbReference type="Rhea" id="RHEA:36847"/>
        <dbReference type="Rhea" id="RHEA-COMP:11060"/>
        <dbReference type="Rhea" id="RHEA-COMP:11061"/>
        <dbReference type="ChEBI" id="CHEBI:15378"/>
        <dbReference type="ChEBI" id="CHEBI:30013"/>
        <dbReference type="ChEBI" id="CHEBI:57692"/>
        <dbReference type="ChEBI" id="CHEBI:74257"/>
        <dbReference type="ChEBI" id="CHEBI:456215"/>
        <dbReference type="EC" id="2.7.1.180"/>
    </reaction>
</comment>
<dbReference type="InterPro" id="IPR003374">
    <property type="entry name" value="ApbE-like_sf"/>
</dbReference>
<organism evidence="13 14">
    <name type="scientific">Saltatorellus ferox</name>
    <dbReference type="NCBI Taxonomy" id="2528018"/>
    <lineage>
        <taxon>Bacteria</taxon>
        <taxon>Pseudomonadati</taxon>
        <taxon>Planctomycetota</taxon>
        <taxon>Planctomycetia</taxon>
        <taxon>Planctomycetia incertae sedis</taxon>
        <taxon>Saltatorellus</taxon>
    </lineage>
</organism>
<dbReference type="EC" id="2.7.1.180" evidence="1 10"/>
<evidence type="ECO:0000256" key="1">
    <source>
        <dbReference type="ARBA" id="ARBA00011955"/>
    </source>
</evidence>
<dbReference type="SUPFAM" id="SSF143631">
    <property type="entry name" value="ApbE-like"/>
    <property type="match status" value="1"/>
</dbReference>
<name>A0A518EWV3_9BACT</name>
<feature type="binding site" evidence="11">
    <location>
        <position position="171"/>
    </location>
    <ligand>
        <name>Mg(2+)</name>
        <dbReference type="ChEBI" id="CHEBI:18420"/>
    </ligand>
</feature>
<evidence type="ECO:0000256" key="4">
    <source>
        <dbReference type="ARBA" id="ARBA00022679"/>
    </source>
</evidence>
<reference evidence="13 14" key="1">
    <citation type="submission" date="2019-02" db="EMBL/GenBank/DDBJ databases">
        <title>Deep-cultivation of Planctomycetes and their phenomic and genomic characterization uncovers novel biology.</title>
        <authorList>
            <person name="Wiegand S."/>
            <person name="Jogler M."/>
            <person name="Boedeker C."/>
            <person name="Pinto D."/>
            <person name="Vollmers J."/>
            <person name="Rivas-Marin E."/>
            <person name="Kohn T."/>
            <person name="Peeters S.H."/>
            <person name="Heuer A."/>
            <person name="Rast P."/>
            <person name="Oberbeckmann S."/>
            <person name="Bunk B."/>
            <person name="Jeske O."/>
            <person name="Meyerdierks A."/>
            <person name="Storesund J.E."/>
            <person name="Kallscheuer N."/>
            <person name="Luecker S."/>
            <person name="Lage O.M."/>
            <person name="Pohl T."/>
            <person name="Merkel B.J."/>
            <person name="Hornburger P."/>
            <person name="Mueller R.-W."/>
            <person name="Bruemmer F."/>
            <person name="Labrenz M."/>
            <person name="Spormann A.M."/>
            <person name="Op den Camp H."/>
            <person name="Overmann J."/>
            <person name="Amann R."/>
            <person name="Jetten M.S.M."/>
            <person name="Mascher T."/>
            <person name="Medema M.H."/>
            <person name="Devos D.P."/>
            <person name="Kaster A.-K."/>
            <person name="Ovreas L."/>
            <person name="Rohde M."/>
            <person name="Galperin M.Y."/>
            <person name="Jogler C."/>
        </authorList>
    </citation>
    <scope>NUCLEOTIDE SEQUENCE [LARGE SCALE GENOMIC DNA]</scope>
    <source>
        <strain evidence="13 14">Poly30</strain>
    </source>
</reference>
<dbReference type="PROSITE" id="PS51257">
    <property type="entry name" value="PROKAR_LIPOPROTEIN"/>
    <property type="match status" value="1"/>
</dbReference>
<evidence type="ECO:0000256" key="9">
    <source>
        <dbReference type="ARBA" id="ARBA00048540"/>
    </source>
</evidence>
<dbReference type="GO" id="GO:0005886">
    <property type="term" value="C:plasma membrane"/>
    <property type="evidence" value="ECO:0007669"/>
    <property type="project" value="UniProtKB-SubCell"/>
</dbReference>
<keyword evidence="14" id="KW-1185">Reference proteome</keyword>
<evidence type="ECO:0000256" key="7">
    <source>
        <dbReference type="ARBA" id="ARBA00022842"/>
    </source>
</evidence>
<sequence length="358" mass="37017">MNRFFVAAGLVLASSCSSEVETSGFVSLGGKCMGTSWSAVVEVPRGTSGKGLGGLIQGRLDAVDLAMSTWKEGSDLSRFNRAGAGDEVAVGQLTLDVMALCGPLVEVTGGAFDPTVRPLVEVWGFGSYDDVEDPSPEEIQAALGLVGWGGVEVRDGALVKARDGIEVDLSAVAKGYAVDLAAAALVQAGASHFLLECGGEMVLRGKNTSGEMWRVGIDDPLLPEGADPLSPMNFAPRPPFARLSLTGSAVATSGDYRNVRKVEGRIVAHAIDPRTGQPIDHDLASVTVVADSCARADALATAALVLGPDRALALLESEAGVEGYLLTRVREGEKTTLAVTMTPGMEALVMPPIPGQGK</sequence>
<dbReference type="Proteomes" id="UP000320390">
    <property type="component" value="Chromosome"/>
</dbReference>
<dbReference type="AlphaFoldDB" id="A0A518EWV3"/>
<keyword evidence="4 10" id="KW-0808">Transferase</keyword>
<keyword evidence="12" id="KW-1003">Cell membrane</keyword>
<comment type="cofactor">
    <cofactor evidence="11">
        <name>Mg(2+)</name>
        <dbReference type="ChEBI" id="CHEBI:18420"/>
    </cofactor>
    <cofactor evidence="11">
        <name>Mn(2+)</name>
        <dbReference type="ChEBI" id="CHEBI:29035"/>
    </cofactor>
    <text evidence="11">Magnesium. Can also use manganese.</text>
</comment>
<evidence type="ECO:0000256" key="12">
    <source>
        <dbReference type="RuleBase" id="RU363002"/>
    </source>
</evidence>
<evidence type="ECO:0000256" key="11">
    <source>
        <dbReference type="PIRSR" id="PIRSR006268-2"/>
    </source>
</evidence>
<evidence type="ECO:0000313" key="13">
    <source>
        <dbReference type="EMBL" id="QDV08558.1"/>
    </source>
</evidence>
<dbReference type="PANTHER" id="PTHR30040">
    <property type="entry name" value="THIAMINE BIOSYNTHESIS LIPOPROTEIN APBE"/>
    <property type="match status" value="1"/>
</dbReference>
<dbReference type="Gene3D" id="3.10.520.10">
    <property type="entry name" value="ApbE-like domains"/>
    <property type="match status" value="1"/>
</dbReference>
<dbReference type="GO" id="GO:0046872">
    <property type="term" value="F:metal ion binding"/>
    <property type="evidence" value="ECO:0007669"/>
    <property type="project" value="UniProtKB-UniRule"/>
</dbReference>
<keyword evidence="6 10" id="KW-0274">FAD</keyword>
<evidence type="ECO:0000256" key="2">
    <source>
        <dbReference type="ARBA" id="ARBA00016337"/>
    </source>
</evidence>
<accession>A0A518EWV3</accession>
<gene>
    <name evidence="13" type="primary">apbE_3</name>
    <name evidence="13" type="ORF">Poly30_41060</name>
</gene>
<dbReference type="Pfam" id="PF02424">
    <property type="entry name" value="ApbE"/>
    <property type="match status" value="1"/>
</dbReference>
<feature type="binding site" evidence="11">
    <location>
        <position position="297"/>
    </location>
    <ligand>
        <name>Mg(2+)</name>
        <dbReference type="ChEBI" id="CHEBI:18420"/>
    </ligand>
</feature>
<comment type="subcellular location">
    <subcellularLocation>
        <location evidence="12">Cell inner membrane</location>
        <topology evidence="12">Lipid-anchor</topology>
        <orientation evidence="12">Periplasmic side</orientation>
    </subcellularLocation>
</comment>
<dbReference type="GO" id="GO:0016740">
    <property type="term" value="F:transferase activity"/>
    <property type="evidence" value="ECO:0007669"/>
    <property type="project" value="UniProtKB-UniRule"/>
</dbReference>
<proteinExistence type="inferred from homology"/>
<comment type="similarity">
    <text evidence="10 12">Belongs to the ApbE family.</text>
</comment>
<feature type="binding site" evidence="11">
    <location>
        <position position="301"/>
    </location>
    <ligand>
        <name>Mg(2+)</name>
        <dbReference type="ChEBI" id="CHEBI:18420"/>
    </ligand>
</feature>
<dbReference type="InterPro" id="IPR024932">
    <property type="entry name" value="ApbE"/>
</dbReference>
<dbReference type="EMBL" id="CP036434">
    <property type="protein sequence ID" value="QDV08558.1"/>
    <property type="molecule type" value="Genomic_DNA"/>
</dbReference>
<evidence type="ECO:0000313" key="14">
    <source>
        <dbReference type="Proteomes" id="UP000320390"/>
    </source>
</evidence>
<keyword evidence="12 13" id="KW-0449">Lipoprotein</keyword>
<protein>
    <recommendedName>
        <fullName evidence="2 10">FAD:protein FMN transferase</fullName>
        <ecNumber evidence="1 10">2.7.1.180</ecNumber>
    </recommendedName>
    <alternativeName>
        <fullName evidence="8 10">Flavin transferase</fullName>
    </alternativeName>
</protein>
<evidence type="ECO:0000256" key="10">
    <source>
        <dbReference type="PIRNR" id="PIRNR006268"/>
    </source>
</evidence>
<dbReference type="PIRSF" id="PIRSF006268">
    <property type="entry name" value="ApbE"/>
    <property type="match status" value="1"/>
</dbReference>
<keyword evidence="12" id="KW-0997">Cell inner membrane</keyword>
<comment type="function">
    <text evidence="12">Flavin transferase that catalyzes the transfer of the FMN moiety of FAD and its covalent binding to the hydroxyl group of a threonine residue in a target flavoprotein.</text>
</comment>
<dbReference type="PANTHER" id="PTHR30040:SF2">
    <property type="entry name" value="FAD:PROTEIN FMN TRANSFERASE"/>
    <property type="match status" value="1"/>
</dbReference>
<evidence type="ECO:0000256" key="3">
    <source>
        <dbReference type="ARBA" id="ARBA00022630"/>
    </source>
</evidence>
<evidence type="ECO:0000256" key="8">
    <source>
        <dbReference type="ARBA" id="ARBA00031306"/>
    </source>
</evidence>
<keyword evidence="5 10" id="KW-0479">Metal-binding</keyword>
<evidence type="ECO:0000256" key="5">
    <source>
        <dbReference type="ARBA" id="ARBA00022723"/>
    </source>
</evidence>